<dbReference type="GO" id="GO:0015074">
    <property type="term" value="P:DNA integration"/>
    <property type="evidence" value="ECO:0007669"/>
    <property type="project" value="UniProtKB-KW"/>
</dbReference>
<feature type="domain" description="Tyr recombinase" evidence="5">
    <location>
        <begin position="240"/>
        <end position="420"/>
    </location>
</feature>
<dbReference type="Pfam" id="PF13356">
    <property type="entry name" value="Arm-DNA-bind_3"/>
    <property type="match status" value="1"/>
</dbReference>
<keyword evidence="4" id="KW-0233">DNA recombination</keyword>
<keyword evidence="3" id="KW-0238">DNA-binding</keyword>
<dbReference type="PANTHER" id="PTHR30629:SF2">
    <property type="entry name" value="PROPHAGE INTEGRASE INTS-RELATED"/>
    <property type="match status" value="1"/>
</dbReference>
<dbReference type="InterPro" id="IPR025166">
    <property type="entry name" value="Integrase_DNA_bind_dom"/>
</dbReference>
<dbReference type="PROSITE" id="PS51898">
    <property type="entry name" value="TYR_RECOMBINASE"/>
    <property type="match status" value="1"/>
</dbReference>
<dbReference type="Gene3D" id="1.10.150.130">
    <property type="match status" value="1"/>
</dbReference>
<dbReference type="OrthoDB" id="6388170at2"/>
<keyword evidence="2" id="KW-0229">DNA integration</keyword>
<proteinExistence type="inferred from homology"/>
<gene>
    <name evidence="6" type="ORF">E4L95_09200</name>
</gene>
<dbReference type="AlphaFoldDB" id="A0A4Z1C465"/>
<sequence>MIPWRFYVRCLQIAYMADGMTEKRLKLTKTSVAAVAAEAGKQTLIWDTEIRGFGLRIAPGGAKAFVMQRRVGRLTRRVTIGRADDITAEAARKQATILAAEFANGVDPVQAKQAAARSALTLRQAMDAYVSAPKKKGIGKGGEKKARTQRDIRLVFERKFPDWLDSPITEITEGMVKERHAALAKVSPAQANLAFRYLRAAMNNVMADVDEGQAPVIKANPVTRLNRTNQWADVRPAKGRIPDKMIPEWVEAAKIGLEGLGNSSEMRDAVLFMLLTGARIGELFGSKADGYAPLRWASVDLRQAKVTFLDTKNRLDHELPLPRQLVALLKQRKERVGPEYVFSDEKGRMPSDLRPAFRRLAALTGIDITAHDLRRTFASTASKLDISTYKVKALTNHISGNDVTADYVEVEFEDLREAMQKIADHMLREPDQDSAHGIR</sequence>
<dbReference type="InterPro" id="IPR010998">
    <property type="entry name" value="Integrase_recombinase_N"/>
</dbReference>
<comment type="similarity">
    <text evidence="1">Belongs to the 'phage' integrase family.</text>
</comment>
<dbReference type="Pfam" id="PF00589">
    <property type="entry name" value="Phage_integrase"/>
    <property type="match status" value="1"/>
</dbReference>
<dbReference type="GO" id="GO:0003677">
    <property type="term" value="F:DNA binding"/>
    <property type="evidence" value="ECO:0007669"/>
    <property type="project" value="UniProtKB-KW"/>
</dbReference>
<dbReference type="InterPro" id="IPR002104">
    <property type="entry name" value="Integrase_catalytic"/>
</dbReference>
<evidence type="ECO:0000256" key="4">
    <source>
        <dbReference type="ARBA" id="ARBA00023172"/>
    </source>
</evidence>
<dbReference type="PANTHER" id="PTHR30629">
    <property type="entry name" value="PROPHAGE INTEGRASE"/>
    <property type="match status" value="1"/>
</dbReference>
<evidence type="ECO:0000313" key="6">
    <source>
        <dbReference type="EMBL" id="TGN61775.1"/>
    </source>
</evidence>
<dbReference type="InterPro" id="IPR011010">
    <property type="entry name" value="DNA_brk_join_enz"/>
</dbReference>
<dbReference type="GO" id="GO:0006310">
    <property type="term" value="P:DNA recombination"/>
    <property type="evidence" value="ECO:0007669"/>
    <property type="project" value="UniProtKB-KW"/>
</dbReference>
<dbReference type="SUPFAM" id="SSF56349">
    <property type="entry name" value="DNA breaking-rejoining enzymes"/>
    <property type="match status" value="1"/>
</dbReference>
<dbReference type="Gene3D" id="1.10.443.10">
    <property type="entry name" value="Intergrase catalytic core"/>
    <property type="match status" value="1"/>
</dbReference>
<dbReference type="Gene3D" id="3.30.160.390">
    <property type="entry name" value="Integrase, DNA-binding domain"/>
    <property type="match status" value="1"/>
</dbReference>
<evidence type="ECO:0000259" key="5">
    <source>
        <dbReference type="PROSITE" id="PS51898"/>
    </source>
</evidence>
<accession>A0A4Z1C465</accession>
<name>A0A4Z1C465_9RHOB</name>
<evidence type="ECO:0000256" key="2">
    <source>
        <dbReference type="ARBA" id="ARBA00022908"/>
    </source>
</evidence>
<protein>
    <submittedName>
        <fullName evidence="6">DUF4102 domain-containing protein</fullName>
    </submittedName>
</protein>
<dbReference type="InterPro" id="IPR013762">
    <property type="entry name" value="Integrase-like_cat_sf"/>
</dbReference>
<evidence type="ECO:0000256" key="3">
    <source>
        <dbReference type="ARBA" id="ARBA00023125"/>
    </source>
</evidence>
<keyword evidence="7" id="KW-1185">Reference proteome</keyword>
<organism evidence="6 7">
    <name type="scientific">Paracoccus liaowanqingii</name>
    <dbReference type="NCBI Taxonomy" id="2560053"/>
    <lineage>
        <taxon>Bacteria</taxon>
        <taxon>Pseudomonadati</taxon>
        <taxon>Pseudomonadota</taxon>
        <taxon>Alphaproteobacteria</taxon>
        <taxon>Rhodobacterales</taxon>
        <taxon>Paracoccaceae</taxon>
        <taxon>Paracoccus</taxon>
    </lineage>
</organism>
<evidence type="ECO:0000256" key="1">
    <source>
        <dbReference type="ARBA" id="ARBA00008857"/>
    </source>
</evidence>
<evidence type="ECO:0000313" key="7">
    <source>
        <dbReference type="Proteomes" id="UP000297972"/>
    </source>
</evidence>
<comment type="caution">
    <text evidence="6">The sequence shown here is derived from an EMBL/GenBank/DDBJ whole genome shotgun (WGS) entry which is preliminary data.</text>
</comment>
<dbReference type="EMBL" id="SRPG01000071">
    <property type="protein sequence ID" value="TGN61775.1"/>
    <property type="molecule type" value="Genomic_DNA"/>
</dbReference>
<dbReference type="InterPro" id="IPR050808">
    <property type="entry name" value="Phage_Integrase"/>
</dbReference>
<reference evidence="6 7" key="1">
    <citation type="submission" date="2019-03" db="EMBL/GenBank/DDBJ databases">
        <authorList>
            <person name="Li J."/>
        </authorList>
    </citation>
    <scope>NUCLEOTIDE SEQUENCE [LARGE SCALE GENOMIC DNA]</scope>
    <source>
        <strain evidence="6 7">3058</strain>
    </source>
</reference>
<dbReference type="Proteomes" id="UP000297972">
    <property type="component" value="Unassembled WGS sequence"/>
</dbReference>
<dbReference type="InterPro" id="IPR038488">
    <property type="entry name" value="Integrase_DNA-bd_sf"/>
</dbReference>